<dbReference type="Proteomes" id="UP000799436">
    <property type="component" value="Unassembled WGS sequence"/>
</dbReference>
<keyword evidence="3" id="KW-1185">Reference proteome</keyword>
<protein>
    <submittedName>
        <fullName evidence="2">Uncharacterized protein</fullName>
    </submittedName>
</protein>
<gene>
    <name evidence="2" type="ORF">EJ03DRAFT_54654</name>
</gene>
<reference evidence="2" key="1">
    <citation type="journal article" date="2020" name="Stud. Mycol.">
        <title>101 Dothideomycetes genomes: a test case for predicting lifestyles and emergence of pathogens.</title>
        <authorList>
            <person name="Haridas S."/>
            <person name="Albert R."/>
            <person name="Binder M."/>
            <person name="Bloem J."/>
            <person name="Labutti K."/>
            <person name="Salamov A."/>
            <person name="Andreopoulos B."/>
            <person name="Baker S."/>
            <person name="Barry K."/>
            <person name="Bills G."/>
            <person name="Bluhm B."/>
            <person name="Cannon C."/>
            <person name="Castanera R."/>
            <person name="Culley D."/>
            <person name="Daum C."/>
            <person name="Ezra D."/>
            <person name="Gonzalez J."/>
            <person name="Henrissat B."/>
            <person name="Kuo A."/>
            <person name="Liang C."/>
            <person name="Lipzen A."/>
            <person name="Lutzoni F."/>
            <person name="Magnuson J."/>
            <person name="Mondo S."/>
            <person name="Nolan M."/>
            <person name="Ohm R."/>
            <person name="Pangilinan J."/>
            <person name="Park H.-J."/>
            <person name="Ramirez L."/>
            <person name="Alfaro M."/>
            <person name="Sun H."/>
            <person name="Tritt A."/>
            <person name="Yoshinaga Y."/>
            <person name="Zwiers L.-H."/>
            <person name="Turgeon B."/>
            <person name="Goodwin S."/>
            <person name="Spatafora J."/>
            <person name="Crous P."/>
            <person name="Grigoriev I."/>
        </authorList>
    </citation>
    <scope>NUCLEOTIDE SEQUENCE</scope>
    <source>
        <strain evidence="2">CBS 116005</strain>
    </source>
</reference>
<evidence type="ECO:0000256" key="1">
    <source>
        <dbReference type="SAM" id="MobiDB-lite"/>
    </source>
</evidence>
<feature type="region of interest" description="Disordered" evidence="1">
    <location>
        <begin position="207"/>
        <end position="244"/>
    </location>
</feature>
<dbReference type="EMBL" id="ML995823">
    <property type="protein sequence ID" value="KAF2770739.1"/>
    <property type="molecule type" value="Genomic_DNA"/>
</dbReference>
<feature type="region of interest" description="Disordered" evidence="1">
    <location>
        <begin position="146"/>
        <end position="177"/>
    </location>
</feature>
<sequence>MLPSMSAGLRARDNFSASSTFWASKRRSECKGEEGRQEDRNPAVCQSFWIRARVAHEGEYGSNKRGDQTVDDESQTCERFGTVDAVVEVGDDRHAAVAMGFVARASIHRPRAHEMKASDRDAEIREERGPGHDCRGMMANSLVHDHRNGKDDQSAPAGEYHRSAAASDQVGRRQHSNRHQGFNGVVLEEDEQLCRVHVQFQDEYYWDGHQREGEDDGEVVQVECSFDRESTQEEEDAEEGGMLE</sequence>
<evidence type="ECO:0000313" key="2">
    <source>
        <dbReference type="EMBL" id="KAF2770739.1"/>
    </source>
</evidence>
<organism evidence="2 3">
    <name type="scientific">Teratosphaeria nubilosa</name>
    <dbReference type="NCBI Taxonomy" id="161662"/>
    <lineage>
        <taxon>Eukaryota</taxon>
        <taxon>Fungi</taxon>
        <taxon>Dikarya</taxon>
        <taxon>Ascomycota</taxon>
        <taxon>Pezizomycotina</taxon>
        <taxon>Dothideomycetes</taxon>
        <taxon>Dothideomycetidae</taxon>
        <taxon>Mycosphaerellales</taxon>
        <taxon>Teratosphaeriaceae</taxon>
        <taxon>Teratosphaeria</taxon>
    </lineage>
</organism>
<evidence type="ECO:0000313" key="3">
    <source>
        <dbReference type="Proteomes" id="UP000799436"/>
    </source>
</evidence>
<name>A0A6G1LDT3_9PEZI</name>
<accession>A0A6G1LDT3</accession>
<proteinExistence type="predicted"/>
<feature type="compositionally biased region" description="Acidic residues" evidence="1">
    <location>
        <begin position="232"/>
        <end position="244"/>
    </location>
</feature>
<feature type="region of interest" description="Disordered" evidence="1">
    <location>
        <begin position="112"/>
        <end position="134"/>
    </location>
</feature>
<dbReference type="AlphaFoldDB" id="A0A6G1LDT3"/>